<dbReference type="AlphaFoldDB" id="A0A4U5JXZ1"/>
<name>A0A4U5JXZ1_9GAMM</name>
<gene>
    <name evidence="2" type="ORF">FCE95_04620</name>
</gene>
<evidence type="ECO:0000313" key="3">
    <source>
        <dbReference type="Proteomes" id="UP000308707"/>
    </source>
</evidence>
<accession>A0A4U5JXZ1</accession>
<dbReference type="Proteomes" id="UP000308707">
    <property type="component" value="Unassembled WGS sequence"/>
</dbReference>
<comment type="caution">
    <text evidence="2">The sequence shown here is derived from an EMBL/GenBank/DDBJ whole genome shotgun (WGS) entry which is preliminary data.</text>
</comment>
<dbReference type="RefSeq" id="WP_137265788.1">
    <property type="nucleotide sequence ID" value="NZ_SZUA01000001.1"/>
</dbReference>
<feature type="signal peptide" evidence="1">
    <location>
        <begin position="1"/>
        <end position="19"/>
    </location>
</feature>
<protein>
    <submittedName>
        <fullName evidence="2">Uncharacterized protein</fullName>
    </submittedName>
</protein>
<keyword evidence="1" id="KW-0732">Signal</keyword>
<keyword evidence="3" id="KW-1185">Reference proteome</keyword>
<reference evidence="2 3" key="1">
    <citation type="submission" date="2019-04" db="EMBL/GenBank/DDBJ databases">
        <title>Reference strain of H23.</title>
        <authorList>
            <person name="Luo X."/>
        </authorList>
    </citation>
    <scope>NUCLEOTIDE SEQUENCE [LARGE SCALE GENOMIC DNA]</scope>
    <source>
        <strain evidence="2 3">H23</strain>
    </source>
</reference>
<proteinExistence type="predicted"/>
<feature type="chain" id="PRO_5020548126" evidence="1">
    <location>
        <begin position="20"/>
        <end position="202"/>
    </location>
</feature>
<evidence type="ECO:0000313" key="2">
    <source>
        <dbReference type="EMBL" id="TKR33581.1"/>
    </source>
</evidence>
<sequence>MIRKTALLSLLLTASAVDAAEKSGGAAYPLLDGACGEYPALAHSKHRIADEVDLYLFQDRDYVWLCYTLPADSFGMADLTVAAPGLDRPLNLHVSAQLGEWPADKPDAAPASPDSPKWWNHRGWSGTTVPFNGATASLDEAGKPKADYNFRRTRAREMQLSKARFGRGEWRWHIDIRNVADGKGGQRAFRFPETGEQALKAD</sequence>
<organism evidence="2 3">
    <name type="scientific">Luteimonas gilva</name>
    <dbReference type="NCBI Taxonomy" id="2572684"/>
    <lineage>
        <taxon>Bacteria</taxon>
        <taxon>Pseudomonadati</taxon>
        <taxon>Pseudomonadota</taxon>
        <taxon>Gammaproteobacteria</taxon>
        <taxon>Lysobacterales</taxon>
        <taxon>Lysobacteraceae</taxon>
        <taxon>Luteimonas</taxon>
    </lineage>
</organism>
<evidence type="ECO:0000256" key="1">
    <source>
        <dbReference type="SAM" id="SignalP"/>
    </source>
</evidence>
<dbReference type="OrthoDB" id="7059465at2"/>
<dbReference type="EMBL" id="SZUA01000001">
    <property type="protein sequence ID" value="TKR33581.1"/>
    <property type="molecule type" value="Genomic_DNA"/>
</dbReference>